<evidence type="ECO:0000256" key="1">
    <source>
        <dbReference type="SAM" id="Phobius"/>
    </source>
</evidence>
<dbReference type="AlphaFoldDB" id="A0A849I3K2"/>
<keyword evidence="3" id="KW-1185">Reference proteome</keyword>
<gene>
    <name evidence="2" type="ORF">HJG44_16540</name>
</gene>
<comment type="caution">
    <text evidence="2">The sequence shown here is derived from an EMBL/GenBank/DDBJ whole genome shotgun (WGS) entry which is preliminary data.</text>
</comment>
<reference evidence="2 3" key="1">
    <citation type="submission" date="2020-04" db="EMBL/GenBank/DDBJ databases">
        <title>Enterovirga sp. isolate from soil.</title>
        <authorList>
            <person name="Chea S."/>
            <person name="Kim D.-U."/>
        </authorList>
    </citation>
    <scope>NUCLEOTIDE SEQUENCE [LARGE SCALE GENOMIC DNA]</scope>
    <source>
        <strain evidence="2 3">DB1703</strain>
    </source>
</reference>
<feature type="transmembrane region" description="Helical" evidence="1">
    <location>
        <begin position="41"/>
        <end position="63"/>
    </location>
</feature>
<dbReference type="EMBL" id="JABEPP010000004">
    <property type="protein sequence ID" value="NNM73992.1"/>
    <property type="molecule type" value="Genomic_DNA"/>
</dbReference>
<evidence type="ECO:0000313" key="2">
    <source>
        <dbReference type="EMBL" id="NNM73992.1"/>
    </source>
</evidence>
<feature type="transmembrane region" description="Helical" evidence="1">
    <location>
        <begin position="12"/>
        <end position="35"/>
    </location>
</feature>
<dbReference type="Proteomes" id="UP000564885">
    <property type="component" value="Unassembled WGS sequence"/>
</dbReference>
<proteinExistence type="predicted"/>
<feature type="transmembrane region" description="Helical" evidence="1">
    <location>
        <begin position="134"/>
        <end position="160"/>
    </location>
</feature>
<keyword evidence="1" id="KW-1133">Transmembrane helix</keyword>
<accession>A0A849I3K2</accession>
<dbReference type="RefSeq" id="WP_171219427.1">
    <property type="nucleotide sequence ID" value="NZ_JABEPP010000004.1"/>
</dbReference>
<dbReference type="InterPro" id="IPR011606">
    <property type="entry name" value="Brnchd-chn_aa_trnsp_permease"/>
</dbReference>
<dbReference type="Pfam" id="PF03591">
    <property type="entry name" value="AzlC"/>
    <property type="match status" value="1"/>
</dbReference>
<sequence>MSSAFRRDFVWGFGRALALPAWIVGFSLLGVGSLARDAGHPIGAAVLSTILIWAAPAQLILYGTIASGGLLVAAALAVGLSAIRLLPMVLSIWPYLRRPGQPLWLQLLMAHFVAATSWIDATRHLPGMEPDRRVPYYLGFASACVAVSSTMTALGFLLVGALPGPMAAGLLCLTPLYFMIALVGSARNAPDWLAIALGVGLVPVAQITVGRDFDLLATGLVGGTAAYLLGRWLPRRAA</sequence>
<feature type="transmembrane region" description="Helical" evidence="1">
    <location>
        <begin position="192"/>
        <end position="209"/>
    </location>
</feature>
<feature type="transmembrane region" description="Helical" evidence="1">
    <location>
        <begin position="102"/>
        <end position="122"/>
    </location>
</feature>
<protein>
    <submittedName>
        <fullName evidence="2">AzlC family ABC transporter permease</fullName>
    </submittedName>
</protein>
<feature type="transmembrane region" description="Helical" evidence="1">
    <location>
        <begin position="70"/>
        <end position="96"/>
    </location>
</feature>
<keyword evidence="1" id="KW-0812">Transmembrane</keyword>
<name>A0A849I3K2_9HYPH</name>
<feature type="transmembrane region" description="Helical" evidence="1">
    <location>
        <begin position="215"/>
        <end position="233"/>
    </location>
</feature>
<keyword evidence="1" id="KW-0472">Membrane</keyword>
<organism evidence="2 3">
    <name type="scientific">Enterovirga aerilata</name>
    <dbReference type="NCBI Taxonomy" id="2730920"/>
    <lineage>
        <taxon>Bacteria</taxon>
        <taxon>Pseudomonadati</taxon>
        <taxon>Pseudomonadota</taxon>
        <taxon>Alphaproteobacteria</taxon>
        <taxon>Hyphomicrobiales</taxon>
        <taxon>Methylobacteriaceae</taxon>
        <taxon>Enterovirga</taxon>
    </lineage>
</organism>
<feature type="transmembrane region" description="Helical" evidence="1">
    <location>
        <begin position="166"/>
        <end position="185"/>
    </location>
</feature>
<evidence type="ECO:0000313" key="3">
    <source>
        <dbReference type="Proteomes" id="UP000564885"/>
    </source>
</evidence>